<dbReference type="KEGG" id="fam:OYT1_ch1559"/>
<dbReference type="AlphaFoldDB" id="A0A2Z6GCF2"/>
<organism evidence="1 2">
    <name type="scientific">Ferriphaselus amnicola</name>
    <dbReference type="NCBI Taxonomy" id="1188319"/>
    <lineage>
        <taxon>Bacteria</taxon>
        <taxon>Pseudomonadati</taxon>
        <taxon>Pseudomonadota</taxon>
        <taxon>Betaproteobacteria</taxon>
        <taxon>Nitrosomonadales</taxon>
        <taxon>Gallionellaceae</taxon>
        <taxon>Ferriphaselus</taxon>
    </lineage>
</organism>
<evidence type="ECO:0000313" key="2">
    <source>
        <dbReference type="Proteomes" id="UP000033070"/>
    </source>
</evidence>
<name>A0A2Z6GCF2_9PROT</name>
<dbReference type="EMBL" id="AP018738">
    <property type="protein sequence ID" value="BBE51107.1"/>
    <property type="molecule type" value="Genomic_DNA"/>
</dbReference>
<gene>
    <name evidence="1" type="ORF">OYT1_ch1559</name>
</gene>
<reference evidence="1 2" key="1">
    <citation type="submission" date="2018-06" db="EMBL/GenBank/DDBJ databases">
        <title>OYT1 Genome Sequencing.</title>
        <authorList>
            <person name="Kato S."/>
            <person name="Itoh T."/>
            <person name="Ohkuma M."/>
        </authorList>
    </citation>
    <scope>NUCLEOTIDE SEQUENCE [LARGE SCALE GENOMIC DNA]</scope>
    <source>
        <strain evidence="1 2">OYT1</strain>
    </source>
</reference>
<dbReference type="Proteomes" id="UP000033070">
    <property type="component" value="Chromosome"/>
</dbReference>
<evidence type="ECO:0000313" key="1">
    <source>
        <dbReference type="EMBL" id="BBE51107.1"/>
    </source>
</evidence>
<sequence length="32" mass="3708">MIADQHDVAFAYHIAFVVKKSIQRSLIEKLHV</sequence>
<proteinExistence type="predicted"/>
<accession>A0A2Z6GCF2</accession>
<keyword evidence="2" id="KW-1185">Reference proteome</keyword>
<protein>
    <submittedName>
        <fullName evidence="1">Uncharacterized protein</fullName>
    </submittedName>
</protein>
<dbReference type="STRING" id="1188319.OYT1_02370"/>